<sequence length="39" mass="4530">MILVLHDSSKNIIKMGYVENHNYNRIKIFPGPWFPDGGK</sequence>
<dbReference type="Proteomes" id="UP000000814">
    <property type="component" value="Chromosome"/>
</dbReference>
<dbReference type="OrthoDB" id="4981820at2"/>
<keyword evidence="2" id="KW-1185">Reference proteome</keyword>
<dbReference type="STRING" id="272562.CA_C3365"/>
<dbReference type="PIR" id="F97313">
    <property type="entry name" value="F97313"/>
</dbReference>
<dbReference type="EMBL" id="AE001437">
    <property type="protein sequence ID" value="AAK81297.1"/>
    <property type="molecule type" value="Genomic_DNA"/>
</dbReference>
<protein>
    <submittedName>
        <fullName evidence="1">Uncharacterized protein</fullName>
    </submittedName>
</protein>
<dbReference type="HOGENOM" id="CLU_3307038_0_0_9"/>
<evidence type="ECO:0000313" key="1">
    <source>
        <dbReference type="EMBL" id="AAK81297.1"/>
    </source>
</evidence>
<accession>Q97DV5</accession>
<evidence type="ECO:0000313" key="2">
    <source>
        <dbReference type="Proteomes" id="UP000000814"/>
    </source>
</evidence>
<dbReference type="KEGG" id="cac:CA_C3365"/>
<reference evidence="1 2" key="1">
    <citation type="journal article" date="2001" name="J. Bacteriol.">
        <title>Genome sequence and comparative analysis of the solvent-producing bacterium Clostridium acetobutylicum.</title>
        <authorList>
            <person name="Nolling J."/>
            <person name="Breton G."/>
            <person name="Omelchenko M.V."/>
            <person name="Makarova K.S."/>
            <person name="Zeng Q."/>
            <person name="Gibson R."/>
            <person name="Lee H.M."/>
            <person name="Dubois J."/>
            <person name="Qiu D."/>
            <person name="Hitti J."/>
            <person name="Wolf Y.I."/>
            <person name="Tatusov R.L."/>
            <person name="Sabathe F."/>
            <person name="Doucette-Stamm L."/>
            <person name="Soucaille P."/>
            <person name="Daly M.J."/>
            <person name="Bennett G.N."/>
            <person name="Koonin E.V."/>
            <person name="Smith D.R."/>
        </authorList>
    </citation>
    <scope>NUCLEOTIDE SEQUENCE [LARGE SCALE GENOMIC DNA]</scope>
    <source>
        <strain evidence="2">ATCC 824 / DSM 792 / JCM 1419 / LMG 5710 / VKM B-1787</strain>
    </source>
</reference>
<organism evidence="1 2">
    <name type="scientific">Clostridium acetobutylicum (strain ATCC 824 / DSM 792 / JCM 1419 / IAM 19013 / LMG 5710 / NBRC 13948 / NRRL B-527 / VKM B-1787 / 2291 / W)</name>
    <dbReference type="NCBI Taxonomy" id="272562"/>
    <lineage>
        <taxon>Bacteria</taxon>
        <taxon>Bacillati</taxon>
        <taxon>Bacillota</taxon>
        <taxon>Clostridia</taxon>
        <taxon>Eubacteriales</taxon>
        <taxon>Clostridiaceae</taxon>
        <taxon>Clostridium</taxon>
    </lineage>
</organism>
<name>Q97DV5_CLOAB</name>
<gene>
    <name evidence="1" type="ordered locus">CA_C3365</name>
</gene>
<proteinExistence type="predicted"/>
<dbReference type="AlphaFoldDB" id="Q97DV5"/>